<dbReference type="AlphaFoldDB" id="A0A0K1PBW7"/>
<keyword evidence="2" id="KW-0548">Nucleotidyltransferase</keyword>
<dbReference type="Proteomes" id="UP000055590">
    <property type="component" value="Chromosome"/>
</dbReference>
<dbReference type="EMBL" id="CP012332">
    <property type="protein sequence ID" value="AKU91033.1"/>
    <property type="molecule type" value="Genomic_DNA"/>
</dbReference>
<dbReference type="RefSeq" id="WP_050725405.1">
    <property type="nucleotide sequence ID" value="NZ_CP012332.1"/>
</dbReference>
<protein>
    <submittedName>
        <fullName evidence="2">Glucose-1-phosphate adenylyltransferase related protein</fullName>
    </submittedName>
</protein>
<evidence type="ECO:0000313" key="3">
    <source>
        <dbReference type="Proteomes" id="UP000055590"/>
    </source>
</evidence>
<dbReference type="InterPro" id="IPR011051">
    <property type="entry name" value="RmlC_Cupin_sf"/>
</dbReference>
<dbReference type="OrthoDB" id="9806359at2"/>
<keyword evidence="3" id="KW-1185">Reference proteome</keyword>
<name>A0A0K1PBW7_9BACT</name>
<proteinExistence type="predicted"/>
<feature type="domain" description="Cupin type-2" evidence="1">
    <location>
        <begin position="28"/>
        <end position="92"/>
    </location>
</feature>
<gene>
    <name evidence="2" type="ORF">AKJ08_1420</name>
</gene>
<evidence type="ECO:0000313" key="2">
    <source>
        <dbReference type="EMBL" id="AKU91033.1"/>
    </source>
</evidence>
<dbReference type="InterPro" id="IPR014710">
    <property type="entry name" value="RmlC-like_jellyroll"/>
</dbReference>
<evidence type="ECO:0000259" key="1">
    <source>
        <dbReference type="Pfam" id="PF07883"/>
    </source>
</evidence>
<reference evidence="2 3" key="1">
    <citation type="submission" date="2015-08" db="EMBL/GenBank/DDBJ databases">
        <authorList>
            <person name="Babu N.S."/>
            <person name="Beckwith C.J."/>
            <person name="Beseler K.G."/>
            <person name="Brison A."/>
            <person name="Carone J.V."/>
            <person name="Caskin T.P."/>
            <person name="Diamond M."/>
            <person name="Durham M.E."/>
            <person name="Foxe J.M."/>
            <person name="Go M."/>
            <person name="Henderson B.A."/>
            <person name="Jones I.B."/>
            <person name="McGettigan J.A."/>
            <person name="Micheletti S.J."/>
            <person name="Nasrallah M.E."/>
            <person name="Ortiz D."/>
            <person name="Piller C.R."/>
            <person name="Privatt S.R."/>
            <person name="Schneider S.L."/>
            <person name="Sharp S."/>
            <person name="Smith T.C."/>
            <person name="Stanton J.D."/>
            <person name="Ullery H.E."/>
            <person name="Wilson R.J."/>
            <person name="Serrano M.G."/>
            <person name="Buck G."/>
            <person name="Lee V."/>
            <person name="Wang Y."/>
            <person name="Carvalho R."/>
            <person name="Voegtly L."/>
            <person name="Shi R."/>
            <person name="Duckworth R."/>
            <person name="Johnson A."/>
            <person name="Loviza R."/>
            <person name="Walstead R."/>
            <person name="Shah Z."/>
            <person name="Kiflezghi M."/>
            <person name="Wade K."/>
            <person name="Ball S.L."/>
            <person name="Bradley K.W."/>
            <person name="Asai D.J."/>
            <person name="Bowman C.A."/>
            <person name="Russell D.A."/>
            <person name="Pope W.H."/>
            <person name="Jacobs-Sera D."/>
            <person name="Hendrix R.W."/>
            <person name="Hatfull G.F."/>
        </authorList>
    </citation>
    <scope>NUCLEOTIDE SEQUENCE [LARGE SCALE GENOMIC DNA]</scope>
    <source>
        <strain evidence="2 3">DSM 27710</strain>
    </source>
</reference>
<dbReference type="Gene3D" id="2.60.120.10">
    <property type="entry name" value="Jelly Rolls"/>
    <property type="match status" value="1"/>
</dbReference>
<accession>A0A0K1PBW7</accession>
<dbReference type="PATRIC" id="fig|1391653.3.peg.1491"/>
<sequence length="118" mass="13211">MGITRVEKPWGYEVWWAQTDKYVGKLLHVRAGQRLSLQYHVKKDETIHVQRGSIILVVDEGAGPVERKMAPGESYRIAPGTVHRIVALEDSDVLEASTPEVDDVVRLEDVYGRTGSTP</sequence>
<dbReference type="KEGG" id="vin:AKJ08_1420"/>
<dbReference type="SUPFAM" id="SSF51182">
    <property type="entry name" value="RmlC-like cupins"/>
    <property type="match status" value="1"/>
</dbReference>
<organism evidence="2 3">
    <name type="scientific">Vulgatibacter incomptus</name>
    <dbReference type="NCBI Taxonomy" id="1391653"/>
    <lineage>
        <taxon>Bacteria</taxon>
        <taxon>Pseudomonadati</taxon>
        <taxon>Myxococcota</taxon>
        <taxon>Myxococcia</taxon>
        <taxon>Myxococcales</taxon>
        <taxon>Cystobacterineae</taxon>
        <taxon>Vulgatibacteraceae</taxon>
        <taxon>Vulgatibacter</taxon>
    </lineage>
</organism>
<keyword evidence="2" id="KW-0808">Transferase</keyword>
<dbReference type="InterPro" id="IPR013096">
    <property type="entry name" value="Cupin_2"/>
</dbReference>
<dbReference type="Pfam" id="PF07883">
    <property type="entry name" value="Cupin_2"/>
    <property type="match status" value="1"/>
</dbReference>
<dbReference type="STRING" id="1391653.AKJ08_1420"/>
<dbReference type="GO" id="GO:0016779">
    <property type="term" value="F:nucleotidyltransferase activity"/>
    <property type="evidence" value="ECO:0007669"/>
    <property type="project" value="UniProtKB-KW"/>
</dbReference>